<accession>A0A2T5B958</accession>
<dbReference type="EMBL" id="PZZZ01000004">
    <property type="protein sequence ID" value="PTM95453.1"/>
    <property type="molecule type" value="Genomic_DNA"/>
</dbReference>
<dbReference type="InterPro" id="IPR030190">
    <property type="entry name" value="MacA_alpha-hairpin_sf"/>
</dbReference>
<dbReference type="Gene3D" id="2.40.30.170">
    <property type="match status" value="1"/>
</dbReference>
<keyword evidence="1" id="KW-0732">Signal</keyword>
<dbReference type="GO" id="GO:0019898">
    <property type="term" value="C:extrinsic component of membrane"/>
    <property type="evidence" value="ECO:0007669"/>
    <property type="project" value="InterPro"/>
</dbReference>
<dbReference type="GO" id="GO:1990195">
    <property type="term" value="C:macrolide transmembrane transporter complex"/>
    <property type="evidence" value="ECO:0007669"/>
    <property type="project" value="InterPro"/>
</dbReference>
<dbReference type="PANTHER" id="PTHR30438">
    <property type="entry name" value="36 KDA ANTIGEN-RELATED"/>
    <property type="match status" value="1"/>
</dbReference>
<evidence type="ECO:0000259" key="2">
    <source>
        <dbReference type="Pfam" id="PF25881"/>
    </source>
</evidence>
<dbReference type="SUPFAM" id="SSF111369">
    <property type="entry name" value="HlyD-like secretion proteins"/>
    <property type="match status" value="3"/>
</dbReference>
<gene>
    <name evidence="3" type="ORF">C7449_104534</name>
</gene>
<evidence type="ECO:0000256" key="1">
    <source>
        <dbReference type="SAM" id="SignalP"/>
    </source>
</evidence>
<protein>
    <submittedName>
        <fullName evidence="3">HlyD family secretion protein</fullName>
    </submittedName>
</protein>
<dbReference type="GO" id="GO:0005886">
    <property type="term" value="C:plasma membrane"/>
    <property type="evidence" value="ECO:0007669"/>
    <property type="project" value="TreeGrafter"/>
</dbReference>
<dbReference type="RefSeq" id="WP_170115869.1">
    <property type="nucleotide sequence ID" value="NZ_PZZZ01000004.1"/>
</dbReference>
<dbReference type="Proteomes" id="UP000241247">
    <property type="component" value="Unassembled WGS sequence"/>
</dbReference>
<feature type="domain" description="YbhG-like alpha-helical hairpin" evidence="2">
    <location>
        <begin position="86"/>
        <end position="203"/>
    </location>
</feature>
<dbReference type="Pfam" id="PF25881">
    <property type="entry name" value="HH_YBHG"/>
    <property type="match status" value="1"/>
</dbReference>
<reference evidence="3 4" key="1">
    <citation type="submission" date="2018-04" db="EMBL/GenBank/DDBJ databases">
        <title>Genomic Encyclopedia of Type Strains, Phase IV (KMG-IV): sequencing the most valuable type-strain genomes for metagenomic binning, comparative biology and taxonomic classification.</title>
        <authorList>
            <person name="Goeker M."/>
        </authorList>
    </citation>
    <scope>NUCLEOTIDE SEQUENCE [LARGE SCALE GENOMIC DNA]</scope>
    <source>
        <strain evidence="3 4">DSM 7138</strain>
    </source>
</reference>
<feature type="chain" id="PRO_5015722902" evidence="1">
    <location>
        <begin position="30"/>
        <end position="325"/>
    </location>
</feature>
<dbReference type="Gene3D" id="2.40.50.100">
    <property type="match status" value="1"/>
</dbReference>
<dbReference type="PROSITE" id="PS51318">
    <property type="entry name" value="TAT"/>
    <property type="match status" value="1"/>
</dbReference>
<dbReference type="InterPro" id="IPR006311">
    <property type="entry name" value="TAT_signal"/>
</dbReference>
<dbReference type="GO" id="GO:1990961">
    <property type="term" value="P:xenobiotic detoxification by transmembrane export across the plasma membrane"/>
    <property type="evidence" value="ECO:0007669"/>
    <property type="project" value="InterPro"/>
</dbReference>
<name>A0A2T5B958_MYCDI</name>
<feature type="signal peptide" evidence="1">
    <location>
        <begin position="1"/>
        <end position="29"/>
    </location>
</feature>
<organism evidence="3 4">
    <name type="scientific">Mycoplana dimorpha</name>
    <dbReference type="NCBI Taxonomy" id="28320"/>
    <lineage>
        <taxon>Bacteria</taxon>
        <taxon>Pseudomonadati</taxon>
        <taxon>Pseudomonadota</taxon>
        <taxon>Alphaproteobacteria</taxon>
        <taxon>Hyphomicrobiales</taxon>
        <taxon>Rhizobiaceae</taxon>
        <taxon>Mycoplana</taxon>
    </lineage>
</organism>
<keyword evidence="4" id="KW-1185">Reference proteome</keyword>
<dbReference type="Gene3D" id="6.10.140.1990">
    <property type="match status" value="1"/>
</dbReference>
<proteinExistence type="predicted"/>
<dbReference type="PANTHER" id="PTHR30438:SF2">
    <property type="entry name" value="MEMBRANE PROTEIN"/>
    <property type="match status" value="1"/>
</dbReference>
<dbReference type="InterPro" id="IPR059052">
    <property type="entry name" value="HH_YbhG-like"/>
</dbReference>
<evidence type="ECO:0000313" key="4">
    <source>
        <dbReference type="Proteomes" id="UP000241247"/>
    </source>
</evidence>
<comment type="caution">
    <text evidence="3">The sequence shown here is derived from an EMBL/GenBank/DDBJ whole genome shotgun (WGS) entry which is preliminary data.</text>
</comment>
<evidence type="ECO:0000313" key="3">
    <source>
        <dbReference type="EMBL" id="PTM95453.1"/>
    </source>
</evidence>
<dbReference type="AlphaFoldDB" id="A0A2T5B958"/>
<sequence length="325" mass="34558">MDAGSRRRLLIALAVAAVTGLLATRGAPAQDAERSFPGMVRRTEIRIAPEISGRLGSIAVSPGEKVRKGDLLAVIDNPDLVALVGEAKAAAASARADRDRVLSGVRSEEVAIADESVHTAEANLVLAQQQYTRTSALLTRNVASRQAADEAAASLAKAEADLDLKRARAAAARAGPTVEERALAEARVALADATVAQLGARLDKTKLIAPCDGTVRIRVAEPGEIMGPGKPVMTLETDERQWFAFTLREDQLQNIALGAAVTLVAQDGRRIAARVTELRPLGEFATWRAARAVGDHDVNSFRVRFDADEAVNNLEPGMTVWLARP</sequence>